<evidence type="ECO:0000313" key="5">
    <source>
        <dbReference type="Proteomes" id="UP000558475"/>
    </source>
</evidence>
<feature type="domain" description="Recombinase" evidence="3">
    <location>
        <begin position="158"/>
        <end position="294"/>
    </location>
</feature>
<sequence>MRDQTTTIRRAAIYARYSTDMQRERSIDDQVALCREYARKNGLRVIQSYSDRAQTSASLVGREGIMSLIDDAKARKFDVVIVEALDRISRDQEDLAGVFKRLSFANVEIIAVHEGVADAVQVGIRGLLGSMFLSDLKHKVRRGMAGVVNDGRVAGGNAYGYDVVLGKPGERTINEEQAAVIRRIFREYVGGASPRDIAGRLNAEGVPPPRGSKWNASTINGSKNRSYGILVNALYNGQIVWNRVHMVRDPDTGKRVSRFNPESEWKIAEAPHLAIVDRETYDAAQARKANRTRLVEQGASTKKAKRLLSGLLRCSICGAGMASVGFNGGRLRVQCSQNRESGSCDNNRKYNAERIEHAVVTGILSKLEDEEAAERYIREYVAERRANIDNATRSASQIEAKLAKVAGEQERLITLFQTGVLDLDRVKPRLTELEEQRKALEDEAASAREAVPVIELHPAAVERFIKLLSRAKAEYENYEMLKDPEKIEAMRELISHVIVSDSAANGYELDVFTYLSALTGDYAPGGLGVRW</sequence>
<name>A0A7X6FTT9_9HYPH</name>
<dbReference type="SMART" id="SM00857">
    <property type="entry name" value="Resolvase"/>
    <property type="match status" value="1"/>
</dbReference>
<keyword evidence="1" id="KW-0175">Coiled coil</keyword>
<organism evidence="4 5">
    <name type="scientific">Brucella tritici</name>
    <dbReference type="NCBI Taxonomy" id="94626"/>
    <lineage>
        <taxon>Bacteria</taxon>
        <taxon>Pseudomonadati</taxon>
        <taxon>Pseudomonadota</taxon>
        <taxon>Alphaproteobacteria</taxon>
        <taxon>Hyphomicrobiales</taxon>
        <taxon>Brucellaceae</taxon>
        <taxon>Brucella/Ochrobactrum group</taxon>
        <taxon>Brucella</taxon>
    </lineage>
</organism>
<dbReference type="EMBL" id="JAAXZB010000001">
    <property type="protein sequence ID" value="NKW10243.1"/>
    <property type="molecule type" value="Genomic_DNA"/>
</dbReference>
<dbReference type="AlphaFoldDB" id="A0A7X6FTT9"/>
<evidence type="ECO:0000313" key="4">
    <source>
        <dbReference type="EMBL" id="NKW10243.1"/>
    </source>
</evidence>
<reference evidence="4 5" key="1">
    <citation type="submission" date="2020-04" db="EMBL/GenBank/DDBJ databases">
        <title>Whole genome sequencing of clinical and environmental type strains of Ochrobactrum.</title>
        <authorList>
            <person name="Dharne M."/>
        </authorList>
    </citation>
    <scope>NUCLEOTIDE SEQUENCE [LARGE SCALE GENOMIC DNA]</scope>
    <source>
        <strain evidence="4 5">DSM 13340</strain>
    </source>
</reference>
<dbReference type="PANTHER" id="PTHR30461:SF23">
    <property type="entry name" value="DNA RECOMBINASE-RELATED"/>
    <property type="match status" value="1"/>
</dbReference>
<dbReference type="Proteomes" id="UP000558475">
    <property type="component" value="Unassembled WGS sequence"/>
</dbReference>
<dbReference type="InterPro" id="IPR036162">
    <property type="entry name" value="Resolvase-like_N_sf"/>
</dbReference>
<dbReference type="InterPro" id="IPR050639">
    <property type="entry name" value="SSR_resolvase"/>
</dbReference>
<gene>
    <name evidence="4" type="ORF">HGG76_14965</name>
</gene>
<dbReference type="GO" id="GO:0000150">
    <property type="term" value="F:DNA strand exchange activity"/>
    <property type="evidence" value="ECO:0007669"/>
    <property type="project" value="InterPro"/>
</dbReference>
<evidence type="ECO:0000256" key="1">
    <source>
        <dbReference type="SAM" id="Coils"/>
    </source>
</evidence>
<proteinExistence type="predicted"/>
<dbReference type="Gene3D" id="3.40.50.1390">
    <property type="entry name" value="Resolvase, N-terminal catalytic domain"/>
    <property type="match status" value="1"/>
</dbReference>
<dbReference type="InterPro" id="IPR038109">
    <property type="entry name" value="DNA_bind_recomb_sf"/>
</dbReference>
<dbReference type="InterPro" id="IPR025827">
    <property type="entry name" value="Zn_ribbon_recom_dom"/>
</dbReference>
<dbReference type="Pfam" id="PF00239">
    <property type="entry name" value="Resolvase"/>
    <property type="match status" value="1"/>
</dbReference>
<feature type="coiled-coil region" evidence="1">
    <location>
        <begin position="423"/>
        <end position="481"/>
    </location>
</feature>
<dbReference type="PANTHER" id="PTHR30461">
    <property type="entry name" value="DNA-INVERTASE FROM LAMBDOID PROPHAGE"/>
    <property type="match status" value="1"/>
</dbReference>
<dbReference type="PROSITE" id="PS51736">
    <property type="entry name" value="RECOMBINASES_3"/>
    <property type="match status" value="1"/>
</dbReference>
<dbReference type="Gene3D" id="3.90.1750.20">
    <property type="entry name" value="Putative Large Serine Recombinase, Chain B, Domain 2"/>
    <property type="match status" value="1"/>
</dbReference>
<protein>
    <submittedName>
        <fullName evidence="4">Recombinase family protein</fullName>
    </submittedName>
</protein>
<dbReference type="Pfam" id="PF07508">
    <property type="entry name" value="Recombinase"/>
    <property type="match status" value="1"/>
</dbReference>
<feature type="domain" description="Resolvase/invertase-type recombinase catalytic" evidence="2">
    <location>
        <begin position="10"/>
        <end position="159"/>
    </location>
</feature>
<dbReference type="SUPFAM" id="SSF53041">
    <property type="entry name" value="Resolvase-like"/>
    <property type="match status" value="1"/>
</dbReference>
<dbReference type="Pfam" id="PF13408">
    <property type="entry name" value="Zn_ribbon_recom"/>
    <property type="match status" value="1"/>
</dbReference>
<evidence type="ECO:0000259" key="2">
    <source>
        <dbReference type="PROSITE" id="PS51736"/>
    </source>
</evidence>
<accession>A0A7X6FTT9</accession>
<dbReference type="GO" id="GO:0003677">
    <property type="term" value="F:DNA binding"/>
    <property type="evidence" value="ECO:0007669"/>
    <property type="project" value="InterPro"/>
</dbReference>
<comment type="caution">
    <text evidence="4">The sequence shown here is derived from an EMBL/GenBank/DDBJ whole genome shotgun (WGS) entry which is preliminary data.</text>
</comment>
<dbReference type="InterPro" id="IPR006119">
    <property type="entry name" value="Resolv_N"/>
</dbReference>
<dbReference type="CDD" id="cd00338">
    <property type="entry name" value="Ser_Recombinase"/>
    <property type="match status" value="1"/>
</dbReference>
<dbReference type="InterPro" id="IPR011109">
    <property type="entry name" value="DNA_bind_recombinase_dom"/>
</dbReference>
<evidence type="ECO:0000259" key="3">
    <source>
        <dbReference type="PROSITE" id="PS51737"/>
    </source>
</evidence>
<dbReference type="PROSITE" id="PS51737">
    <property type="entry name" value="RECOMBINASE_DNA_BIND"/>
    <property type="match status" value="1"/>
</dbReference>